<reference evidence="3" key="1">
    <citation type="submission" date="2022-11" db="UniProtKB">
        <authorList>
            <consortium name="WormBaseParasite"/>
        </authorList>
    </citation>
    <scope>IDENTIFICATION</scope>
</reference>
<name>A0A914NXI5_9BILA</name>
<evidence type="ECO:0000313" key="3">
    <source>
        <dbReference type="WBParaSite" id="PDA_v2.g10171.t1"/>
    </source>
</evidence>
<proteinExistence type="predicted"/>
<evidence type="ECO:0000313" key="2">
    <source>
        <dbReference type="Proteomes" id="UP000887578"/>
    </source>
</evidence>
<sequence>MSERRIGPFIIDEPEFRYNNLLNDEEMNQLNIDDSNNTSSQSFMSHDRGNNEFSIWNNLSNDPPEPFQHHSNGFPSNRQQNSFFGIDDSSKAFTGGFSGSKDVSCYTTFCLYQI</sequence>
<dbReference type="WBParaSite" id="PDA_v2.g10171.t1">
    <property type="protein sequence ID" value="PDA_v2.g10171.t1"/>
    <property type="gene ID" value="PDA_v2.g10171"/>
</dbReference>
<protein>
    <submittedName>
        <fullName evidence="3">Uncharacterized protein</fullName>
    </submittedName>
</protein>
<feature type="region of interest" description="Disordered" evidence="1">
    <location>
        <begin position="54"/>
        <end position="85"/>
    </location>
</feature>
<feature type="compositionally biased region" description="Polar residues" evidence="1">
    <location>
        <begin position="69"/>
        <end position="83"/>
    </location>
</feature>
<accession>A0A914NXI5</accession>
<evidence type="ECO:0000256" key="1">
    <source>
        <dbReference type="SAM" id="MobiDB-lite"/>
    </source>
</evidence>
<dbReference type="Proteomes" id="UP000887578">
    <property type="component" value="Unplaced"/>
</dbReference>
<dbReference type="AlphaFoldDB" id="A0A914NXI5"/>
<organism evidence="2 3">
    <name type="scientific">Panagrolaimus davidi</name>
    <dbReference type="NCBI Taxonomy" id="227884"/>
    <lineage>
        <taxon>Eukaryota</taxon>
        <taxon>Metazoa</taxon>
        <taxon>Ecdysozoa</taxon>
        <taxon>Nematoda</taxon>
        <taxon>Chromadorea</taxon>
        <taxon>Rhabditida</taxon>
        <taxon>Tylenchina</taxon>
        <taxon>Panagrolaimomorpha</taxon>
        <taxon>Panagrolaimoidea</taxon>
        <taxon>Panagrolaimidae</taxon>
        <taxon>Panagrolaimus</taxon>
    </lineage>
</organism>
<keyword evidence="2" id="KW-1185">Reference proteome</keyword>